<dbReference type="GO" id="GO:0006352">
    <property type="term" value="P:DNA-templated transcription initiation"/>
    <property type="evidence" value="ECO:0007669"/>
    <property type="project" value="InterPro"/>
</dbReference>
<dbReference type="AlphaFoldDB" id="A0A518APM6"/>
<evidence type="ECO:0000256" key="1">
    <source>
        <dbReference type="ARBA" id="ARBA00010641"/>
    </source>
</evidence>
<comment type="similarity">
    <text evidence="1">Belongs to the sigma-70 factor family. ECF subfamily.</text>
</comment>
<dbReference type="KEGG" id="amuc:Pan181_28890"/>
<dbReference type="SUPFAM" id="SSF88946">
    <property type="entry name" value="Sigma2 domain of RNA polymerase sigma factors"/>
    <property type="match status" value="1"/>
</dbReference>
<keyword evidence="2" id="KW-0805">Transcription regulation</keyword>
<evidence type="ECO:0000313" key="8">
    <source>
        <dbReference type="Proteomes" id="UP000315750"/>
    </source>
</evidence>
<dbReference type="Gene3D" id="1.10.1740.10">
    <property type="match status" value="1"/>
</dbReference>
<evidence type="ECO:0000256" key="4">
    <source>
        <dbReference type="ARBA" id="ARBA00023163"/>
    </source>
</evidence>
<dbReference type="InterPro" id="IPR013324">
    <property type="entry name" value="RNA_pol_sigma_r3/r4-like"/>
</dbReference>
<evidence type="ECO:0000259" key="6">
    <source>
        <dbReference type="Pfam" id="PF08281"/>
    </source>
</evidence>
<feature type="domain" description="RNA polymerase sigma-70 region 2" evidence="5">
    <location>
        <begin position="21"/>
        <end position="91"/>
    </location>
</feature>
<dbReference type="RefSeq" id="WP_145247383.1">
    <property type="nucleotide sequence ID" value="NZ_CP036278.1"/>
</dbReference>
<dbReference type="GO" id="GO:0003677">
    <property type="term" value="F:DNA binding"/>
    <property type="evidence" value="ECO:0007669"/>
    <property type="project" value="InterPro"/>
</dbReference>
<dbReference type="NCBIfam" id="TIGR02937">
    <property type="entry name" value="sigma70-ECF"/>
    <property type="match status" value="1"/>
</dbReference>
<reference evidence="7 8" key="1">
    <citation type="submission" date="2019-02" db="EMBL/GenBank/DDBJ databases">
        <title>Deep-cultivation of Planctomycetes and their phenomic and genomic characterization uncovers novel biology.</title>
        <authorList>
            <person name="Wiegand S."/>
            <person name="Jogler M."/>
            <person name="Boedeker C."/>
            <person name="Pinto D."/>
            <person name="Vollmers J."/>
            <person name="Rivas-Marin E."/>
            <person name="Kohn T."/>
            <person name="Peeters S.H."/>
            <person name="Heuer A."/>
            <person name="Rast P."/>
            <person name="Oberbeckmann S."/>
            <person name="Bunk B."/>
            <person name="Jeske O."/>
            <person name="Meyerdierks A."/>
            <person name="Storesund J.E."/>
            <person name="Kallscheuer N."/>
            <person name="Luecker S."/>
            <person name="Lage O.M."/>
            <person name="Pohl T."/>
            <person name="Merkel B.J."/>
            <person name="Hornburger P."/>
            <person name="Mueller R.-W."/>
            <person name="Bruemmer F."/>
            <person name="Labrenz M."/>
            <person name="Spormann A.M."/>
            <person name="Op den Camp H."/>
            <person name="Overmann J."/>
            <person name="Amann R."/>
            <person name="Jetten M.S.M."/>
            <person name="Mascher T."/>
            <person name="Medema M.H."/>
            <person name="Devos D.P."/>
            <person name="Kaster A.-K."/>
            <person name="Ovreas L."/>
            <person name="Rohde M."/>
            <person name="Galperin M.Y."/>
            <person name="Jogler C."/>
        </authorList>
    </citation>
    <scope>NUCLEOTIDE SEQUENCE [LARGE SCALE GENOMIC DNA]</scope>
    <source>
        <strain evidence="7 8">Pan181</strain>
    </source>
</reference>
<dbReference type="EMBL" id="CP036278">
    <property type="protein sequence ID" value="QDU56679.1"/>
    <property type="molecule type" value="Genomic_DNA"/>
</dbReference>
<sequence>MAQESLQNEECDRLGELARLWMRSQPMIASFIRGMVTDVHDVDDLVQLVAETCARKFDKFDPQGCDQSFLRWSLSIARFEVLRYYKRQKRTAACFSPETMDAIAAEFERTESPQEDRLDALRKCLGNVTDRNRQLVEMRYFRDLHTDRIADRLGLTSSGVRVALHRTRQFLADCVQRKLEGAEYAE</sequence>
<accession>A0A518APM6</accession>
<dbReference type="Proteomes" id="UP000315750">
    <property type="component" value="Chromosome"/>
</dbReference>
<gene>
    <name evidence="7" type="ORF">Pan181_28890</name>
</gene>
<dbReference type="PANTHER" id="PTHR43133">
    <property type="entry name" value="RNA POLYMERASE ECF-TYPE SIGMA FACTO"/>
    <property type="match status" value="1"/>
</dbReference>
<keyword evidence="3" id="KW-0731">Sigma factor</keyword>
<name>A0A518APM6_9BACT</name>
<dbReference type="Gene3D" id="1.10.10.10">
    <property type="entry name" value="Winged helix-like DNA-binding domain superfamily/Winged helix DNA-binding domain"/>
    <property type="match status" value="1"/>
</dbReference>
<dbReference type="InterPro" id="IPR013249">
    <property type="entry name" value="RNA_pol_sigma70_r4_t2"/>
</dbReference>
<dbReference type="InterPro" id="IPR013325">
    <property type="entry name" value="RNA_pol_sigma_r2"/>
</dbReference>
<dbReference type="NCBIfam" id="TIGR02989">
    <property type="entry name" value="Sig-70_gvs1"/>
    <property type="match status" value="1"/>
</dbReference>
<dbReference type="OrthoDB" id="6383365at2"/>
<dbReference type="Pfam" id="PF04542">
    <property type="entry name" value="Sigma70_r2"/>
    <property type="match status" value="1"/>
</dbReference>
<organism evidence="7 8">
    <name type="scientific">Aeoliella mucimassa</name>
    <dbReference type="NCBI Taxonomy" id="2527972"/>
    <lineage>
        <taxon>Bacteria</taxon>
        <taxon>Pseudomonadati</taxon>
        <taxon>Planctomycetota</taxon>
        <taxon>Planctomycetia</taxon>
        <taxon>Pirellulales</taxon>
        <taxon>Lacipirellulaceae</taxon>
        <taxon>Aeoliella</taxon>
    </lineage>
</organism>
<dbReference type="PANTHER" id="PTHR43133:SF51">
    <property type="entry name" value="RNA POLYMERASE SIGMA FACTOR"/>
    <property type="match status" value="1"/>
</dbReference>
<dbReference type="InterPro" id="IPR036388">
    <property type="entry name" value="WH-like_DNA-bd_sf"/>
</dbReference>
<proteinExistence type="inferred from homology"/>
<keyword evidence="4" id="KW-0804">Transcription</keyword>
<dbReference type="GO" id="GO:0016987">
    <property type="term" value="F:sigma factor activity"/>
    <property type="evidence" value="ECO:0007669"/>
    <property type="project" value="UniProtKB-KW"/>
</dbReference>
<protein>
    <submittedName>
        <fullName evidence="7">RNA polymerase sigma factor</fullName>
    </submittedName>
</protein>
<dbReference type="InterPro" id="IPR039425">
    <property type="entry name" value="RNA_pol_sigma-70-like"/>
</dbReference>
<evidence type="ECO:0000313" key="7">
    <source>
        <dbReference type="EMBL" id="QDU56679.1"/>
    </source>
</evidence>
<keyword evidence="8" id="KW-1185">Reference proteome</keyword>
<dbReference type="InterPro" id="IPR007627">
    <property type="entry name" value="RNA_pol_sigma70_r2"/>
</dbReference>
<feature type="domain" description="RNA polymerase sigma factor 70 region 4 type 2" evidence="6">
    <location>
        <begin position="119"/>
        <end position="171"/>
    </location>
</feature>
<evidence type="ECO:0000259" key="5">
    <source>
        <dbReference type="Pfam" id="PF04542"/>
    </source>
</evidence>
<dbReference type="SUPFAM" id="SSF88659">
    <property type="entry name" value="Sigma3 and sigma4 domains of RNA polymerase sigma factors"/>
    <property type="match status" value="1"/>
</dbReference>
<dbReference type="InterPro" id="IPR014284">
    <property type="entry name" value="RNA_pol_sigma-70_dom"/>
</dbReference>
<evidence type="ECO:0000256" key="2">
    <source>
        <dbReference type="ARBA" id="ARBA00023015"/>
    </source>
</evidence>
<dbReference type="InterPro" id="IPR014331">
    <property type="entry name" value="RNA_pol_sigma70_ECF_RHOBA"/>
</dbReference>
<evidence type="ECO:0000256" key="3">
    <source>
        <dbReference type="ARBA" id="ARBA00023082"/>
    </source>
</evidence>
<dbReference type="Pfam" id="PF08281">
    <property type="entry name" value="Sigma70_r4_2"/>
    <property type="match status" value="1"/>
</dbReference>